<accession>A0A7J8SJF9</accession>
<evidence type="ECO:0000256" key="6">
    <source>
        <dbReference type="SAM" id="SignalP"/>
    </source>
</evidence>
<comment type="similarity">
    <text evidence="2">Belongs to the glycosyl hydrolase 35 family.</text>
</comment>
<dbReference type="PRINTS" id="PR00742">
    <property type="entry name" value="GLHYDRLASE35"/>
</dbReference>
<dbReference type="AlphaFoldDB" id="A0A7J8SJF9"/>
<gene>
    <name evidence="9" type="ORF">Godav_003927</name>
</gene>
<evidence type="ECO:0000256" key="3">
    <source>
        <dbReference type="ARBA" id="ARBA00012756"/>
    </source>
</evidence>
<dbReference type="InterPro" id="IPR031330">
    <property type="entry name" value="Gly_Hdrlase_35_cat"/>
</dbReference>
<feature type="domain" description="Beta-galactosidase galactose-binding" evidence="8">
    <location>
        <begin position="404"/>
        <end position="437"/>
    </location>
</feature>
<dbReference type="EMBL" id="JABFAC010000010">
    <property type="protein sequence ID" value="MBA0626221.1"/>
    <property type="molecule type" value="Genomic_DNA"/>
</dbReference>
<organism evidence="9 10">
    <name type="scientific">Gossypium davidsonii</name>
    <name type="common">Davidson's cotton</name>
    <name type="synonym">Gossypium klotzschianum subsp. davidsonii</name>
    <dbReference type="NCBI Taxonomy" id="34287"/>
    <lineage>
        <taxon>Eukaryota</taxon>
        <taxon>Viridiplantae</taxon>
        <taxon>Streptophyta</taxon>
        <taxon>Embryophyta</taxon>
        <taxon>Tracheophyta</taxon>
        <taxon>Spermatophyta</taxon>
        <taxon>Magnoliopsida</taxon>
        <taxon>eudicotyledons</taxon>
        <taxon>Gunneridae</taxon>
        <taxon>Pentapetalae</taxon>
        <taxon>rosids</taxon>
        <taxon>malvids</taxon>
        <taxon>Malvales</taxon>
        <taxon>Malvaceae</taxon>
        <taxon>Malvoideae</taxon>
        <taxon>Gossypium</taxon>
    </lineage>
</organism>
<keyword evidence="10" id="KW-1185">Reference proteome</keyword>
<reference evidence="9 10" key="1">
    <citation type="journal article" date="2019" name="Genome Biol. Evol.">
        <title>Insights into the evolution of the New World diploid cottons (Gossypium, subgenus Houzingenia) based on genome sequencing.</title>
        <authorList>
            <person name="Grover C.E."/>
            <person name="Arick M.A. 2nd"/>
            <person name="Thrash A."/>
            <person name="Conover J.L."/>
            <person name="Sanders W.S."/>
            <person name="Peterson D.G."/>
            <person name="Frelichowski J.E."/>
            <person name="Scheffler J.A."/>
            <person name="Scheffler B.E."/>
            <person name="Wendel J.F."/>
        </authorList>
    </citation>
    <scope>NUCLEOTIDE SEQUENCE [LARGE SCALE GENOMIC DNA]</scope>
    <source>
        <strain evidence="9">27</strain>
        <tissue evidence="9">Leaf</tissue>
    </source>
</reference>
<feature type="signal peptide" evidence="6">
    <location>
        <begin position="1"/>
        <end position="22"/>
    </location>
</feature>
<comment type="catalytic activity">
    <reaction evidence="1">
        <text>Hydrolysis of terminal non-reducing beta-D-galactose residues in beta-D-galactosides.</text>
        <dbReference type="EC" id="3.2.1.23"/>
    </reaction>
</comment>
<dbReference type="Gene3D" id="3.20.20.80">
    <property type="entry name" value="Glycosidases"/>
    <property type="match status" value="2"/>
</dbReference>
<feature type="domain" description="Glycoside hydrolase 35 catalytic" evidence="7">
    <location>
        <begin position="122"/>
        <end position="289"/>
    </location>
</feature>
<dbReference type="PROSITE" id="PS51257">
    <property type="entry name" value="PROKAR_LIPOPROTEIN"/>
    <property type="match status" value="1"/>
</dbReference>
<evidence type="ECO:0000256" key="1">
    <source>
        <dbReference type="ARBA" id="ARBA00001412"/>
    </source>
</evidence>
<feature type="domain" description="Glycoside hydrolase 35 catalytic" evidence="7">
    <location>
        <begin position="32"/>
        <end position="120"/>
    </location>
</feature>
<feature type="chain" id="PRO_5029670499" description="beta-galactosidase" evidence="6">
    <location>
        <begin position="23"/>
        <end position="457"/>
    </location>
</feature>
<dbReference type="GO" id="GO:0005975">
    <property type="term" value="P:carbohydrate metabolic process"/>
    <property type="evidence" value="ECO:0007669"/>
    <property type="project" value="InterPro"/>
</dbReference>
<dbReference type="InterPro" id="IPR001944">
    <property type="entry name" value="Glycoside_Hdrlase_35"/>
</dbReference>
<evidence type="ECO:0000259" key="7">
    <source>
        <dbReference type="Pfam" id="PF01301"/>
    </source>
</evidence>
<evidence type="ECO:0000313" key="9">
    <source>
        <dbReference type="EMBL" id="MBA0626221.1"/>
    </source>
</evidence>
<keyword evidence="6" id="KW-0732">Signal</keyword>
<dbReference type="GO" id="GO:0004565">
    <property type="term" value="F:beta-galactosidase activity"/>
    <property type="evidence" value="ECO:0007669"/>
    <property type="project" value="UniProtKB-EC"/>
</dbReference>
<dbReference type="Pfam" id="PF01301">
    <property type="entry name" value="Glyco_hydro_35"/>
    <property type="match status" value="2"/>
</dbReference>
<evidence type="ECO:0000256" key="2">
    <source>
        <dbReference type="ARBA" id="ARBA00009809"/>
    </source>
</evidence>
<dbReference type="PANTHER" id="PTHR23421">
    <property type="entry name" value="BETA-GALACTOSIDASE RELATED"/>
    <property type="match status" value="1"/>
</dbReference>
<evidence type="ECO:0000256" key="5">
    <source>
        <dbReference type="ARBA" id="ARBA00023295"/>
    </source>
</evidence>
<dbReference type="SUPFAM" id="SSF51445">
    <property type="entry name" value="(Trans)glycosidases"/>
    <property type="match status" value="1"/>
</dbReference>
<evidence type="ECO:0000256" key="4">
    <source>
        <dbReference type="ARBA" id="ARBA00022801"/>
    </source>
</evidence>
<dbReference type="InterPro" id="IPR017853">
    <property type="entry name" value="GH"/>
</dbReference>
<protein>
    <recommendedName>
        <fullName evidence="3">beta-galactosidase</fullName>
        <ecNumber evidence="3">3.2.1.23</ecNumber>
    </recommendedName>
</protein>
<keyword evidence="5" id="KW-0326">Glycosidase</keyword>
<dbReference type="InterPro" id="IPR048913">
    <property type="entry name" value="BetaGal_gal-bd"/>
</dbReference>
<dbReference type="Proteomes" id="UP000593561">
    <property type="component" value="Unassembled WGS sequence"/>
</dbReference>
<dbReference type="SUPFAM" id="SSF49785">
    <property type="entry name" value="Galactose-binding domain-like"/>
    <property type="match status" value="1"/>
</dbReference>
<sequence length="457" mass="50868">MSKNLTQFLLLVSLALSSSCSAVKVEYDANAIIIDGQRKIMNVASIHYPRSTEQMLPDLIMKAKDGGIGAIETFIFWDVHEPRHRQGTWNFIKFFQLVHEAGLYGIIRIGPYVCAEWNYGQKEMETFTTKIVNKVKVAKLFAPQGGPIIVAQIENEYGNIMEGYGAAGKKYIEWCAKMAVAQNISVPPMINTCNGFYCDNFKPNNPKSPKMWTENWTVWFKLWGSKDPHRTAEDIAFAVARFFQMGGVLNTYYMYHGGTKLGCTSDGLYITASYDYDASLDEFGNQFAKQANGLQLVNGDDYSFEFEKPVSLEPGANTISLLSATIGLPNYGFKYDMKPTGLVGGAVLLINPAKNMIDLTPNTRSYGVGLDGELSQRLFDPKSPNGNVFKAGQVPTGRPMFWYKAAMGTEPVVVDLLGMGKVHAWVNGKSIGRYLPAQIADSKYCSNICDYRSHYKK</sequence>
<comment type="caution">
    <text evidence="9">The sequence shown here is derived from an EMBL/GenBank/DDBJ whole genome shotgun (WGS) entry which is preliminary data.</text>
</comment>
<proteinExistence type="inferred from homology"/>
<evidence type="ECO:0000313" key="10">
    <source>
        <dbReference type="Proteomes" id="UP000593561"/>
    </source>
</evidence>
<dbReference type="InterPro" id="IPR008979">
    <property type="entry name" value="Galactose-bd-like_sf"/>
</dbReference>
<evidence type="ECO:0000259" key="8">
    <source>
        <dbReference type="Pfam" id="PF21467"/>
    </source>
</evidence>
<dbReference type="EC" id="3.2.1.23" evidence="3"/>
<keyword evidence="4" id="KW-0378">Hydrolase</keyword>
<dbReference type="Pfam" id="PF21467">
    <property type="entry name" value="BetaGal_gal-bd"/>
    <property type="match status" value="1"/>
</dbReference>
<dbReference type="PROSITE" id="PS01182">
    <property type="entry name" value="GLYCOSYL_HYDROL_F35"/>
    <property type="match status" value="1"/>
</dbReference>
<name>A0A7J8SJF9_GOSDV</name>
<dbReference type="InterPro" id="IPR019801">
    <property type="entry name" value="Glyco_hydro_35_CS"/>
</dbReference>